<accession>A0A1I7S0C8</accession>
<dbReference type="eggNOG" id="KOG2171">
    <property type="taxonomic scope" value="Eukaryota"/>
</dbReference>
<dbReference type="GO" id="GO:0005634">
    <property type="term" value="C:nucleus"/>
    <property type="evidence" value="ECO:0007669"/>
    <property type="project" value="UniProtKB-SubCell"/>
</dbReference>
<evidence type="ECO:0000313" key="11">
    <source>
        <dbReference type="WBParaSite" id="BXY_0645200.1"/>
    </source>
</evidence>
<evidence type="ECO:0000256" key="1">
    <source>
        <dbReference type="ARBA" id="ARBA00004123"/>
    </source>
</evidence>
<evidence type="ECO:0000256" key="6">
    <source>
        <dbReference type="ARBA" id="ARBA00022927"/>
    </source>
</evidence>
<dbReference type="InterPro" id="IPR040122">
    <property type="entry name" value="Importin_beta"/>
</dbReference>
<keyword evidence="4" id="KW-0963">Cytoplasm</keyword>
<evidence type="ECO:0000256" key="7">
    <source>
        <dbReference type="ARBA" id="ARBA00023242"/>
    </source>
</evidence>
<evidence type="ECO:0000259" key="9">
    <source>
        <dbReference type="Pfam" id="PF25780"/>
    </source>
</evidence>
<keyword evidence="5" id="KW-0677">Repeat</keyword>
<dbReference type="InterPro" id="IPR011989">
    <property type="entry name" value="ARM-like"/>
</dbReference>
<keyword evidence="6" id="KW-0653">Protein transport</keyword>
<proteinExistence type="predicted"/>
<evidence type="ECO:0000256" key="2">
    <source>
        <dbReference type="ARBA" id="ARBA00004496"/>
    </source>
</evidence>
<dbReference type="InterPro" id="IPR041653">
    <property type="entry name" value="Importin_rep_4"/>
</dbReference>
<keyword evidence="3" id="KW-0813">Transport</keyword>
<evidence type="ECO:0000256" key="8">
    <source>
        <dbReference type="SAM" id="Coils"/>
    </source>
</evidence>
<feature type="coiled-coil region" evidence="8">
    <location>
        <begin position="630"/>
        <end position="668"/>
    </location>
</feature>
<dbReference type="Pfam" id="PF18808">
    <property type="entry name" value="Importin_rep_4"/>
    <property type="match status" value="1"/>
</dbReference>
<evidence type="ECO:0000256" key="4">
    <source>
        <dbReference type="ARBA" id="ARBA00022490"/>
    </source>
</evidence>
<name>A0A1I7S0C8_BURXY</name>
<reference evidence="11" key="1">
    <citation type="submission" date="2016-11" db="UniProtKB">
        <authorList>
            <consortium name="WormBaseParasite"/>
        </authorList>
    </citation>
    <scope>IDENTIFICATION</scope>
</reference>
<evidence type="ECO:0000256" key="3">
    <source>
        <dbReference type="ARBA" id="ARBA00022448"/>
    </source>
</evidence>
<dbReference type="AlphaFoldDB" id="A0A1I7S0C8"/>
<comment type="subcellular location">
    <subcellularLocation>
        <location evidence="2">Cytoplasm</location>
    </subcellularLocation>
    <subcellularLocation>
        <location evidence="1">Nucleus</location>
    </subcellularLocation>
</comment>
<keyword evidence="7" id="KW-0539">Nucleus</keyword>
<dbReference type="Pfam" id="PF18829">
    <property type="entry name" value="Importin_rep_6"/>
    <property type="match status" value="1"/>
</dbReference>
<feature type="domain" description="IPO4/5-like TPR repeats" evidence="9">
    <location>
        <begin position="97"/>
        <end position="257"/>
    </location>
</feature>
<dbReference type="GO" id="GO:0006606">
    <property type="term" value="P:protein import into nucleus"/>
    <property type="evidence" value="ECO:0007669"/>
    <property type="project" value="InterPro"/>
</dbReference>
<dbReference type="InterPro" id="IPR016024">
    <property type="entry name" value="ARM-type_fold"/>
</dbReference>
<evidence type="ECO:0000313" key="10">
    <source>
        <dbReference type="Proteomes" id="UP000095284"/>
    </source>
</evidence>
<dbReference type="InterPro" id="IPR041389">
    <property type="entry name" value="Importin_rep_6"/>
</dbReference>
<protein>
    <submittedName>
        <fullName evidence="11">Importin-4</fullName>
    </submittedName>
</protein>
<sequence length="935" mass="104245">MADPAFQKIVANLLGSQNELRLGAEKVYDQIPVDVRCKELWKLYQDTNLDVERRSFGLVLLRQLLSSHHDELWRLLGEDGKQKFFENTTQYLLNEPDSTLRKKLADVTAELAQTTLDHDTGKQEWSGAIQLLEYCVASNSEELFEVGMNLIEDVPNILGVDQDQYLEGISKLFHLSFASSSLSVKLSAVRAYAAFLAENADDEDIVQAFSDLIPSVIEVCQQVVASDEEDDSSFQCLGDLISAIPKQITPHLDGISELCLGTIKSEGRDESLKHSALEVMVCLCESTPTALEQKDANILTVLVQECLKMMTDISYDITDWMEAEDSDDDEDEENYIVGELSLTRICASVGGVVQPILEAISEMVKQADWRFRFAAFMALAAIGEDCKHDLEPIIPKIIDELVLPCSQDSHPRVRVAVCRCLNQMATDFAPTLHMKSHSRILPILLGYLDDLSSPRIVANSAAALENFVDNSPKKVMAVYLSLIMEKLELVLQHTFKNSLENGKNSLLEQVISTIGVVAENAGKSFSQYYARTTEPLKFIIANANNEEAKSLRSQALDTFTTILLAAGKWLFTVTLTMSLHGFRPNRSLKRKSIEEESNLEVLAFKLNALAELILESGARNFTESEITSIFKTLQSELEAHEERVTELAEDSDNDEDEMEEEYEEMSAIVIKISDIIHALFSTFGEKIVPFFGQMAEKFAALMGKEGSFRDRQCGTCIFADMLEFAGEQAIVQFEEFYLEKLIKNAGDEFPEVRQAANYAIGILAMKGGPQYAQFCAQALEILAQAINLPDARETEDALAATENAVSAVAKILKFNSTAIDANSVIPAFIGWLPIWQDDDEIPYVYSYFCDLVEANNPAVLGANNENLPSVFEIILETFENGAFCSEEQEEELINVKNRLINIVKTLKENEQVFNQVLAAIPLTEEKKLALQEILA</sequence>
<dbReference type="Gene3D" id="1.25.10.10">
    <property type="entry name" value="Leucine-rich Repeat Variant"/>
    <property type="match status" value="2"/>
</dbReference>
<dbReference type="Proteomes" id="UP000095284">
    <property type="component" value="Unplaced"/>
</dbReference>
<dbReference type="Pfam" id="PF13513">
    <property type="entry name" value="HEAT_EZ"/>
    <property type="match status" value="1"/>
</dbReference>
<evidence type="ECO:0000256" key="5">
    <source>
        <dbReference type="ARBA" id="ARBA00022737"/>
    </source>
</evidence>
<keyword evidence="8" id="KW-0175">Coiled coil</keyword>
<dbReference type="SUPFAM" id="SSF48371">
    <property type="entry name" value="ARM repeat"/>
    <property type="match status" value="1"/>
</dbReference>
<dbReference type="Pfam" id="PF25780">
    <property type="entry name" value="TPR_IPO5"/>
    <property type="match status" value="1"/>
</dbReference>
<organism evidence="10 11">
    <name type="scientific">Bursaphelenchus xylophilus</name>
    <name type="common">Pinewood nematode worm</name>
    <name type="synonym">Aphelenchoides xylophilus</name>
    <dbReference type="NCBI Taxonomy" id="6326"/>
    <lineage>
        <taxon>Eukaryota</taxon>
        <taxon>Metazoa</taxon>
        <taxon>Ecdysozoa</taxon>
        <taxon>Nematoda</taxon>
        <taxon>Chromadorea</taxon>
        <taxon>Rhabditida</taxon>
        <taxon>Tylenchina</taxon>
        <taxon>Tylenchomorpha</taxon>
        <taxon>Aphelenchoidea</taxon>
        <taxon>Aphelenchoididae</taxon>
        <taxon>Bursaphelenchus</taxon>
    </lineage>
</organism>
<dbReference type="PANTHER" id="PTHR10527">
    <property type="entry name" value="IMPORTIN BETA"/>
    <property type="match status" value="1"/>
</dbReference>
<dbReference type="GO" id="GO:0005737">
    <property type="term" value="C:cytoplasm"/>
    <property type="evidence" value="ECO:0007669"/>
    <property type="project" value="UniProtKB-SubCell"/>
</dbReference>
<dbReference type="InterPro" id="IPR057672">
    <property type="entry name" value="TPR_IPO4/5"/>
</dbReference>
<dbReference type="WBParaSite" id="BXY_0645200.1">
    <property type="protein sequence ID" value="BXY_0645200.1"/>
    <property type="gene ID" value="BXY_0645200"/>
</dbReference>